<feature type="non-terminal residue" evidence="2">
    <location>
        <position position="57"/>
    </location>
</feature>
<evidence type="ECO:0000313" key="3">
    <source>
        <dbReference type="Proteomes" id="UP000789396"/>
    </source>
</evidence>
<gene>
    <name evidence="2" type="ORF">RFULGI_LOCUS9867</name>
</gene>
<feature type="region of interest" description="Disordered" evidence="1">
    <location>
        <begin position="18"/>
        <end position="57"/>
    </location>
</feature>
<accession>A0A9N9ESD2</accession>
<dbReference type="AlphaFoldDB" id="A0A9N9ESD2"/>
<organism evidence="2 3">
    <name type="scientific">Racocetra fulgida</name>
    <dbReference type="NCBI Taxonomy" id="60492"/>
    <lineage>
        <taxon>Eukaryota</taxon>
        <taxon>Fungi</taxon>
        <taxon>Fungi incertae sedis</taxon>
        <taxon>Mucoromycota</taxon>
        <taxon>Glomeromycotina</taxon>
        <taxon>Glomeromycetes</taxon>
        <taxon>Diversisporales</taxon>
        <taxon>Gigasporaceae</taxon>
        <taxon>Racocetra</taxon>
    </lineage>
</organism>
<dbReference type="OrthoDB" id="10426675at2759"/>
<sequence>MKVEEANVFIVTLLEDFDKKHDNPDNKNSLHEEKLQPDIEPKKDNKKQSDIIKNQLK</sequence>
<keyword evidence="3" id="KW-1185">Reference proteome</keyword>
<name>A0A9N9ESD2_9GLOM</name>
<comment type="caution">
    <text evidence="2">The sequence shown here is derived from an EMBL/GenBank/DDBJ whole genome shotgun (WGS) entry which is preliminary data.</text>
</comment>
<dbReference type="EMBL" id="CAJVPZ010018447">
    <property type="protein sequence ID" value="CAG8688013.1"/>
    <property type="molecule type" value="Genomic_DNA"/>
</dbReference>
<reference evidence="2" key="1">
    <citation type="submission" date="2021-06" db="EMBL/GenBank/DDBJ databases">
        <authorList>
            <person name="Kallberg Y."/>
            <person name="Tangrot J."/>
            <person name="Rosling A."/>
        </authorList>
    </citation>
    <scope>NUCLEOTIDE SEQUENCE</scope>
    <source>
        <strain evidence="2">IN212</strain>
    </source>
</reference>
<feature type="compositionally biased region" description="Basic and acidic residues" evidence="1">
    <location>
        <begin position="18"/>
        <end position="50"/>
    </location>
</feature>
<protein>
    <submittedName>
        <fullName evidence="2">14513_t:CDS:1</fullName>
    </submittedName>
</protein>
<evidence type="ECO:0000313" key="2">
    <source>
        <dbReference type="EMBL" id="CAG8688013.1"/>
    </source>
</evidence>
<proteinExistence type="predicted"/>
<evidence type="ECO:0000256" key="1">
    <source>
        <dbReference type="SAM" id="MobiDB-lite"/>
    </source>
</evidence>
<dbReference type="Proteomes" id="UP000789396">
    <property type="component" value="Unassembled WGS sequence"/>
</dbReference>